<evidence type="ECO:0008006" key="4">
    <source>
        <dbReference type="Google" id="ProtNLM"/>
    </source>
</evidence>
<organism evidence="2 3">
    <name type="scientific">Lentzea guizhouensis</name>
    <dbReference type="NCBI Taxonomy" id="1586287"/>
    <lineage>
        <taxon>Bacteria</taxon>
        <taxon>Bacillati</taxon>
        <taxon>Actinomycetota</taxon>
        <taxon>Actinomycetes</taxon>
        <taxon>Pseudonocardiales</taxon>
        <taxon>Pseudonocardiaceae</taxon>
        <taxon>Lentzea</taxon>
    </lineage>
</organism>
<evidence type="ECO:0000313" key="3">
    <source>
        <dbReference type="Proteomes" id="UP000093053"/>
    </source>
</evidence>
<feature type="region of interest" description="Disordered" evidence="1">
    <location>
        <begin position="1"/>
        <end position="27"/>
    </location>
</feature>
<protein>
    <recommendedName>
        <fullName evidence="4">WXG100 family type VII secretion target</fullName>
    </recommendedName>
</protein>
<feature type="compositionally biased region" description="Gly residues" evidence="1">
    <location>
        <begin position="305"/>
        <end position="315"/>
    </location>
</feature>
<gene>
    <name evidence="2" type="ORF">BBK82_15515</name>
</gene>
<dbReference type="Gene3D" id="1.10.287.1060">
    <property type="entry name" value="ESAT-6-like"/>
    <property type="match status" value="1"/>
</dbReference>
<name>A0A1B2HHS3_9PSEU</name>
<dbReference type="SUPFAM" id="SSF140453">
    <property type="entry name" value="EsxAB dimer-like"/>
    <property type="match status" value="1"/>
</dbReference>
<dbReference type="AlphaFoldDB" id="A0A1B2HHS3"/>
<dbReference type="KEGG" id="led:BBK82_15515"/>
<evidence type="ECO:0000256" key="1">
    <source>
        <dbReference type="SAM" id="MobiDB-lite"/>
    </source>
</evidence>
<evidence type="ECO:0000313" key="2">
    <source>
        <dbReference type="EMBL" id="ANZ37260.1"/>
    </source>
</evidence>
<reference evidence="2 3" key="1">
    <citation type="submission" date="2016-07" db="EMBL/GenBank/DDBJ databases">
        <title>Complete genome sequence of the Lentzea guizhouensis DHS C013.</title>
        <authorList>
            <person name="Cao C."/>
        </authorList>
    </citation>
    <scope>NUCLEOTIDE SEQUENCE [LARGE SCALE GENOMIC DNA]</scope>
    <source>
        <strain evidence="2 3">DHS C013</strain>
    </source>
</reference>
<feature type="region of interest" description="Disordered" evidence="1">
    <location>
        <begin position="277"/>
        <end position="315"/>
    </location>
</feature>
<sequence length="315" mass="33479">MATAYADVEDPSVALNKAPEDRPGRQSTKELIEKAGWKIQGVNWIYEKVTGENLVESLINPLLGDFEKIDANARAWDNVSKALDSVRHNVDAGADQLNPHWNGSAAQGFERRMDTMWVIAIEADSQVARIIGDKFKSMANTCRTLTGLALSLLDYLCQKLMEAVILAPIPVVGWGKAVWVVYDCIQIVDRIRKIIIAVQTLIEGVQGMIDGIKAMGTALMKLKDVRDVGDLLDVVDGYQDGKEKFDDGAKAAKSGAMSIAYNGYKLNKDVGKATTRYDTSSQAGAASSSSSAAGSSSAGSSSAGAGSGGQGGGEQ</sequence>
<dbReference type="EMBL" id="CP016793">
    <property type="protein sequence ID" value="ANZ37260.1"/>
    <property type="molecule type" value="Genomic_DNA"/>
</dbReference>
<proteinExistence type="predicted"/>
<dbReference type="RefSeq" id="WP_065915654.1">
    <property type="nucleotide sequence ID" value="NZ_CP016793.1"/>
</dbReference>
<keyword evidence="3" id="KW-1185">Reference proteome</keyword>
<feature type="compositionally biased region" description="Low complexity" evidence="1">
    <location>
        <begin position="280"/>
        <end position="304"/>
    </location>
</feature>
<accession>A0A1B2HHS3</accession>
<dbReference type="STRING" id="1586287.BBK82_15515"/>
<dbReference type="Proteomes" id="UP000093053">
    <property type="component" value="Chromosome"/>
</dbReference>
<feature type="compositionally biased region" description="Basic and acidic residues" evidence="1">
    <location>
        <begin position="18"/>
        <end position="27"/>
    </location>
</feature>
<dbReference type="InterPro" id="IPR036689">
    <property type="entry name" value="ESAT-6-like_sf"/>
</dbReference>